<dbReference type="PANTHER" id="PTHR31157:SF1">
    <property type="entry name" value="SCP DOMAIN-CONTAINING PROTEIN"/>
    <property type="match status" value="1"/>
</dbReference>
<comment type="caution">
    <text evidence="2">The sequence shown here is derived from an EMBL/GenBank/DDBJ whole genome shotgun (WGS) entry which is preliminary data.</text>
</comment>
<dbReference type="EMBL" id="JADQTO010000004">
    <property type="protein sequence ID" value="MBG0562054.1"/>
    <property type="molecule type" value="Genomic_DNA"/>
</dbReference>
<reference evidence="2" key="1">
    <citation type="submission" date="2020-11" db="EMBL/GenBank/DDBJ databases">
        <title>Isolation and identification of active actinomycetes.</title>
        <authorList>
            <person name="Sun X."/>
        </authorList>
    </citation>
    <scope>NUCLEOTIDE SEQUENCE</scope>
    <source>
        <strain evidence="2">NEAU-A11</strain>
    </source>
</reference>
<dbReference type="Gene3D" id="3.40.33.10">
    <property type="entry name" value="CAP"/>
    <property type="match status" value="1"/>
</dbReference>
<accession>A0A931C4G2</accession>
<gene>
    <name evidence="2" type="ORF">I4J89_11330</name>
</gene>
<evidence type="ECO:0000313" key="2">
    <source>
        <dbReference type="EMBL" id="MBG0562054.1"/>
    </source>
</evidence>
<protein>
    <submittedName>
        <fullName evidence="2">CAP domain-containing protein</fullName>
    </submittedName>
</protein>
<dbReference type="InterPro" id="IPR014044">
    <property type="entry name" value="CAP_dom"/>
</dbReference>
<dbReference type="SUPFAM" id="SSF55797">
    <property type="entry name" value="PR-1-like"/>
    <property type="match status" value="1"/>
</dbReference>
<feature type="domain" description="SCP" evidence="1">
    <location>
        <begin position="22"/>
        <end position="136"/>
    </location>
</feature>
<dbReference type="AlphaFoldDB" id="A0A931C4G2"/>
<dbReference type="PANTHER" id="PTHR31157">
    <property type="entry name" value="SCP DOMAIN-CONTAINING PROTEIN"/>
    <property type="match status" value="1"/>
</dbReference>
<dbReference type="Proteomes" id="UP000598146">
    <property type="component" value="Unassembled WGS sequence"/>
</dbReference>
<evidence type="ECO:0000313" key="3">
    <source>
        <dbReference type="Proteomes" id="UP000598146"/>
    </source>
</evidence>
<organism evidence="2 3">
    <name type="scientific">Actinoplanes aureus</name>
    <dbReference type="NCBI Taxonomy" id="2792083"/>
    <lineage>
        <taxon>Bacteria</taxon>
        <taxon>Bacillati</taxon>
        <taxon>Actinomycetota</taxon>
        <taxon>Actinomycetes</taxon>
        <taxon>Micromonosporales</taxon>
        <taxon>Micromonosporaceae</taxon>
        <taxon>Actinoplanes</taxon>
    </lineage>
</organism>
<name>A0A931C4G2_9ACTN</name>
<dbReference type="Pfam" id="PF00188">
    <property type="entry name" value="CAP"/>
    <property type="match status" value="1"/>
</dbReference>
<evidence type="ECO:0000259" key="1">
    <source>
        <dbReference type="Pfam" id="PF00188"/>
    </source>
</evidence>
<keyword evidence="3" id="KW-1185">Reference proteome</keyword>
<proteinExistence type="predicted"/>
<dbReference type="CDD" id="cd05379">
    <property type="entry name" value="CAP_bacterial"/>
    <property type="match status" value="1"/>
</dbReference>
<dbReference type="InterPro" id="IPR035940">
    <property type="entry name" value="CAP_sf"/>
</dbReference>
<sequence>MIASPAAAAPVSEGTLQNDINRLINVERKANGCAALTVNAALTKAARGHSTYMARSGSFSHTGLGGTRFVARVKTAGYSKPGAENIAYGYRSGAEVVKGWMKSPGHRANIVNCKLKAVGVGAVYAKSGTPYYTQNFGY</sequence>